<evidence type="ECO:0000313" key="8">
    <source>
        <dbReference type="Proteomes" id="UP001596390"/>
    </source>
</evidence>
<proteinExistence type="inferred from homology"/>
<dbReference type="InterPro" id="IPR003439">
    <property type="entry name" value="ABC_transporter-like_ATP-bd"/>
</dbReference>
<feature type="domain" description="ABC transporter" evidence="6">
    <location>
        <begin position="376"/>
        <end position="624"/>
    </location>
</feature>
<evidence type="ECO:0000256" key="5">
    <source>
        <dbReference type="SAM" id="MobiDB-lite"/>
    </source>
</evidence>
<feature type="region of interest" description="Disordered" evidence="5">
    <location>
        <begin position="344"/>
        <end position="374"/>
    </location>
</feature>
<evidence type="ECO:0000256" key="1">
    <source>
        <dbReference type="ARBA" id="ARBA00005417"/>
    </source>
</evidence>
<dbReference type="InterPro" id="IPR013563">
    <property type="entry name" value="Oligopep_ABC_C"/>
</dbReference>
<dbReference type="PANTHER" id="PTHR43776:SF7">
    <property type="entry name" value="D,D-DIPEPTIDE TRANSPORT ATP-BINDING PROTEIN DDPF-RELATED"/>
    <property type="match status" value="1"/>
</dbReference>
<dbReference type="NCBIfam" id="TIGR01727">
    <property type="entry name" value="oligo_HPY"/>
    <property type="match status" value="2"/>
</dbReference>
<keyword evidence="8" id="KW-1185">Reference proteome</keyword>
<dbReference type="PANTHER" id="PTHR43776">
    <property type="entry name" value="TRANSPORT ATP-BINDING PROTEIN"/>
    <property type="match status" value="1"/>
</dbReference>
<dbReference type="InterPro" id="IPR017871">
    <property type="entry name" value="ABC_transporter-like_CS"/>
</dbReference>
<dbReference type="Proteomes" id="UP001596390">
    <property type="component" value="Unassembled WGS sequence"/>
</dbReference>
<feature type="region of interest" description="Disordered" evidence="5">
    <location>
        <begin position="771"/>
        <end position="798"/>
    </location>
</feature>
<dbReference type="PROSITE" id="PS50893">
    <property type="entry name" value="ABC_TRANSPORTER_2"/>
    <property type="match status" value="2"/>
</dbReference>
<evidence type="ECO:0000256" key="2">
    <source>
        <dbReference type="ARBA" id="ARBA00022448"/>
    </source>
</evidence>
<dbReference type="FunFam" id="3.40.50.300:FF:000016">
    <property type="entry name" value="Oligopeptide ABC transporter ATP-binding component"/>
    <property type="match status" value="2"/>
</dbReference>
<dbReference type="AlphaFoldDB" id="A0ABD5YJG4"/>
<dbReference type="NCBIfam" id="NF008453">
    <property type="entry name" value="PRK11308.1"/>
    <property type="match status" value="2"/>
</dbReference>
<dbReference type="RefSeq" id="WP_267665203.1">
    <property type="nucleotide sequence ID" value="NZ_JAODIX010000057.1"/>
</dbReference>
<feature type="domain" description="ABC transporter" evidence="6">
    <location>
        <begin position="18"/>
        <end position="264"/>
    </location>
</feature>
<dbReference type="Pfam" id="PF00005">
    <property type="entry name" value="ABC_tran"/>
    <property type="match status" value="2"/>
</dbReference>
<dbReference type="SUPFAM" id="SSF52540">
    <property type="entry name" value="P-loop containing nucleoside triphosphate hydrolases"/>
    <property type="match status" value="2"/>
</dbReference>
<organism evidence="7 8">
    <name type="scientific">Halorubrum yunnanense</name>
    <dbReference type="NCBI Taxonomy" id="1526162"/>
    <lineage>
        <taxon>Archaea</taxon>
        <taxon>Methanobacteriati</taxon>
        <taxon>Methanobacteriota</taxon>
        <taxon>Stenosarchaea group</taxon>
        <taxon>Halobacteria</taxon>
        <taxon>Halobacteriales</taxon>
        <taxon>Haloferacaceae</taxon>
        <taxon>Halorubrum</taxon>
    </lineage>
</organism>
<dbReference type="Gene3D" id="3.40.50.300">
    <property type="entry name" value="P-loop containing nucleotide triphosphate hydrolases"/>
    <property type="match status" value="2"/>
</dbReference>
<evidence type="ECO:0000259" key="6">
    <source>
        <dbReference type="PROSITE" id="PS50893"/>
    </source>
</evidence>
<evidence type="ECO:0000256" key="4">
    <source>
        <dbReference type="ARBA" id="ARBA00022840"/>
    </source>
</evidence>
<evidence type="ECO:0000313" key="7">
    <source>
        <dbReference type="EMBL" id="MFC7187733.1"/>
    </source>
</evidence>
<dbReference type="GO" id="GO:0005524">
    <property type="term" value="F:ATP binding"/>
    <property type="evidence" value="ECO:0007669"/>
    <property type="project" value="UniProtKB-KW"/>
</dbReference>
<feature type="compositionally biased region" description="Acidic residues" evidence="5">
    <location>
        <begin position="789"/>
        <end position="798"/>
    </location>
</feature>
<evidence type="ECO:0000256" key="3">
    <source>
        <dbReference type="ARBA" id="ARBA00022741"/>
    </source>
</evidence>
<keyword evidence="3" id="KW-0547">Nucleotide-binding</keyword>
<name>A0ABD5YJG4_9EURY</name>
<dbReference type="Pfam" id="PF08352">
    <property type="entry name" value="oligo_HPY"/>
    <property type="match status" value="2"/>
</dbReference>
<dbReference type="InterPro" id="IPR050319">
    <property type="entry name" value="ABC_transp_ATP-bind"/>
</dbReference>
<feature type="compositionally biased region" description="Basic and acidic residues" evidence="5">
    <location>
        <begin position="779"/>
        <end position="788"/>
    </location>
</feature>
<reference evidence="7 8" key="1">
    <citation type="journal article" date="2019" name="Int. J. Syst. Evol. Microbiol.">
        <title>The Global Catalogue of Microorganisms (GCM) 10K type strain sequencing project: providing services to taxonomists for standard genome sequencing and annotation.</title>
        <authorList>
            <consortium name="The Broad Institute Genomics Platform"/>
            <consortium name="The Broad Institute Genome Sequencing Center for Infectious Disease"/>
            <person name="Wu L."/>
            <person name="Ma J."/>
        </authorList>
    </citation>
    <scope>NUCLEOTIDE SEQUENCE [LARGE SCALE GENOMIC DNA]</scope>
    <source>
        <strain evidence="7 8">Q85</strain>
    </source>
</reference>
<accession>A0ABD5YJG4</accession>
<dbReference type="InterPro" id="IPR027417">
    <property type="entry name" value="P-loop_NTPase"/>
</dbReference>
<keyword evidence="2" id="KW-0813">Transport</keyword>
<gene>
    <name evidence="7" type="ORF">ACFQMK_12755</name>
</gene>
<dbReference type="PROSITE" id="PS00211">
    <property type="entry name" value="ABC_TRANSPORTER_1"/>
    <property type="match status" value="2"/>
</dbReference>
<dbReference type="GO" id="GO:0055085">
    <property type="term" value="P:transmembrane transport"/>
    <property type="evidence" value="ECO:0007669"/>
    <property type="project" value="UniProtKB-ARBA"/>
</dbReference>
<dbReference type="InterPro" id="IPR003593">
    <property type="entry name" value="AAA+_ATPase"/>
</dbReference>
<dbReference type="SMART" id="SM00382">
    <property type="entry name" value="AAA"/>
    <property type="match status" value="2"/>
</dbReference>
<protein>
    <submittedName>
        <fullName evidence="7">Dipeptide ABC transporter ATP-binding protein</fullName>
    </submittedName>
</protein>
<sequence length="798" mass="86659">MTTNYAAVDTRPESEALLEVRDLRTVFRTGKETIHAVDGVSFDVRSGETVGLVGESGSGKSVTARSILGLVDRPGAVEAGEIRFNGVDLVETGWDDHRGDIAIVFQDPLNSINPVYTVGNQIREALRIHRGLSGEAARSKAIELLEDVGIPDAPRRLDEYPHQFSGGMQQRAIIAIALACDPDLLVCDEPTTALDVTIQAQILELLDDLQQREDLAILFITHDMGVIEETADRVNVIYAGEIVERAPTAELFERPEHPYTQALLESVPGRSEAGEVLPTIDGEVPTPTGPAQGCRFAPRCPAAGDACATTHPEQISIAGTDEHTAACLIHDPAYPEVTASPIESAGENRTASASQPHDAATDARDGTASEPAEPFITIDDLRTYYESGSVLDRAPPVKAVDGVSFEIRKGEILGLVGESGCGKTTLGRTLAGLEAATSGSITANGRDITDLSGRGLREWQREVGVVFQDPEESLNDRMTVGQIIKEPLEAHDWGTPEERDERAFELLDRVGLLEEHFYRYPHQFSGGQRQRIGIARALALEPEFVVLDEPVSALDVSVQARVINLLQELSDALDITLLFIAHDLSVVRQITDRVAVMYLGNVLEIGPTAEVFDSPANPYTLSLLSAIPGSSTPAPDDLKRVTLRGSPPNPRYPPDGCPFSTRCPVRIRPTEAESISDDAWEAVETFHEILRQRERADESLVRSMKRRLGVVDKKRTPQAIIDEVFAGVDLPSTVAETIDEAAQRAETSPEAALELLTAEFGSVCDGETVPAHEIGSNGRESRCLRHEEEYADPETELR</sequence>
<keyword evidence="4 7" id="KW-0067">ATP-binding</keyword>
<dbReference type="EMBL" id="JBHSZZ010000057">
    <property type="protein sequence ID" value="MFC7187733.1"/>
    <property type="molecule type" value="Genomic_DNA"/>
</dbReference>
<comment type="caution">
    <text evidence="7">The sequence shown here is derived from an EMBL/GenBank/DDBJ whole genome shotgun (WGS) entry which is preliminary data.</text>
</comment>
<dbReference type="NCBIfam" id="NF007739">
    <property type="entry name" value="PRK10419.1"/>
    <property type="match status" value="2"/>
</dbReference>
<dbReference type="CDD" id="cd03257">
    <property type="entry name" value="ABC_NikE_OppD_transporters"/>
    <property type="match status" value="2"/>
</dbReference>
<comment type="similarity">
    <text evidence="1">Belongs to the ABC transporter superfamily.</text>
</comment>